<organism evidence="3 4">
    <name type="scientific">Compostimonas suwonensis</name>
    <dbReference type="NCBI Taxonomy" id="1048394"/>
    <lineage>
        <taxon>Bacteria</taxon>
        <taxon>Bacillati</taxon>
        <taxon>Actinomycetota</taxon>
        <taxon>Actinomycetes</taxon>
        <taxon>Micrococcales</taxon>
        <taxon>Microbacteriaceae</taxon>
        <taxon>Compostimonas</taxon>
    </lineage>
</organism>
<dbReference type="OrthoDB" id="166978at2"/>
<sequence>MTDPTLAARAKGFWMDLSRRERVFFVTGASIIVALLALAIAGFSIAAFNNNVAIGNADHAHRAEAELAAARASNDSMRSENSSLRTKVDEANVKEAEFDSRSADLDERAAALDQRDKDVAAREVAVGSAEQQQAANEVRNGVHVVGQGVSAGVYVTDGPSGTNSAGCYYAWKSGTGSDADIVDNNIVDGAATVTLADGDVFESNSCQVWRKVG</sequence>
<keyword evidence="2" id="KW-0472">Membrane</keyword>
<feature type="coiled-coil region" evidence="1">
    <location>
        <begin position="60"/>
        <end position="94"/>
    </location>
</feature>
<name>A0A2M9C4H6_9MICO</name>
<dbReference type="Proteomes" id="UP000230161">
    <property type="component" value="Unassembled WGS sequence"/>
</dbReference>
<keyword evidence="2" id="KW-1133">Transmembrane helix</keyword>
<evidence type="ECO:0000256" key="2">
    <source>
        <dbReference type="SAM" id="Phobius"/>
    </source>
</evidence>
<evidence type="ECO:0000313" key="4">
    <source>
        <dbReference type="Proteomes" id="UP000230161"/>
    </source>
</evidence>
<protein>
    <submittedName>
        <fullName evidence="3">Uncharacterized protein</fullName>
    </submittedName>
</protein>
<proteinExistence type="predicted"/>
<dbReference type="AlphaFoldDB" id="A0A2M9C4H6"/>
<evidence type="ECO:0000313" key="3">
    <source>
        <dbReference type="EMBL" id="PJJ65367.1"/>
    </source>
</evidence>
<reference evidence="3 4" key="1">
    <citation type="submission" date="2017-11" db="EMBL/GenBank/DDBJ databases">
        <title>Genomic Encyclopedia of Archaeal and Bacterial Type Strains, Phase II (KMG-II): From Individual Species to Whole Genera.</title>
        <authorList>
            <person name="Goeker M."/>
        </authorList>
    </citation>
    <scope>NUCLEOTIDE SEQUENCE [LARGE SCALE GENOMIC DNA]</scope>
    <source>
        <strain evidence="3 4">DSM 25625</strain>
    </source>
</reference>
<keyword evidence="4" id="KW-1185">Reference proteome</keyword>
<gene>
    <name evidence="3" type="ORF">CLV54_0399</name>
</gene>
<evidence type="ECO:0000256" key="1">
    <source>
        <dbReference type="SAM" id="Coils"/>
    </source>
</evidence>
<dbReference type="RefSeq" id="WP_100343272.1">
    <property type="nucleotide sequence ID" value="NZ_PGFB01000001.1"/>
</dbReference>
<keyword evidence="1" id="KW-0175">Coiled coil</keyword>
<accession>A0A2M9C4H6</accession>
<dbReference type="EMBL" id="PGFB01000001">
    <property type="protein sequence ID" value="PJJ65367.1"/>
    <property type="molecule type" value="Genomic_DNA"/>
</dbReference>
<keyword evidence="2" id="KW-0812">Transmembrane</keyword>
<feature type="transmembrane region" description="Helical" evidence="2">
    <location>
        <begin position="23"/>
        <end position="48"/>
    </location>
</feature>
<comment type="caution">
    <text evidence="3">The sequence shown here is derived from an EMBL/GenBank/DDBJ whole genome shotgun (WGS) entry which is preliminary data.</text>
</comment>